<dbReference type="AlphaFoldDB" id="A0A8H6S5A3"/>
<reference evidence="3" key="1">
    <citation type="submission" date="2020-05" db="EMBL/GenBank/DDBJ databases">
        <title>Mycena genomes resolve the evolution of fungal bioluminescence.</title>
        <authorList>
            <person name="Tsai I.J."/>
        </authorList>
    </citation>
    <scope>NUCLEOTIDE SEQUENCE</scope>
    <source>
        <strain evidence="3">110903Hualien_Pintung</strain>
    </source>
</reference>
<dbReference type="Proteomes" id="UP000613580">
    <property type="component" value="Unassembled WGS sequence"/>
</dbReference>
<accession>A0A8H6S5A3</accession>
<name>A0A8H6S5A3_MYCCL</name>
<feature type="region of interest" description="Disordered" evidence="2">
    <location>
        <begin position="48"/>
        <end position="73"/>
    </location>
</feature>
<proteinExistence type="inferred from homology"/>
<dbReference type="PANTHER" id="PTHR12794">
    <property type="entry name" value="GEMIN2"/>
    <property type="match status" value="1"/>
</dbReference>
<gene>
    <name evidence="3" type="ORF">HMN09_01215300</name>
</gene>
<evidence type="ECO:0000313" key="4">
    <source>
        <dbReference type="Proteomes" id="UP000613580"/>
    </source>
</evidence>
<comment type="similarity">
    <text evidence="1">Belongs to the gemin-2 family.</text>
</comment>
<keyword evidence="4" id="KW-1185">Reference proteome</keyword>
<evidence type="ECO:0000256" key="2">
    <source>
        <dbReference type="SAM" id="MobiDB-lite"/>
    </source>
</evidence>
<sequence>MSAFFGDEAFGKQILPVADSLPDDFDGVPRSGEEYLLTVRRDARNLPHITRVPNPYELPERPQPTSDRDRLPAAPHAALPTQEWCALYETRFRNFRKNLSQPTTRLQTQNTGRRVMPELTLRECWWAFLTGKPIEEWDPPRKGKAKLQRGMRGFAEDDKDEQAAATDAATAPTHGSLPIYKSPEPTPSLLMRIDHRMALHLLMYFAHWANLHVEKRLRLDKPHARWVFALLARVDEQLSADEMHLLRNLARGFIAVLKALPKADAAAAAAAGVLADEVDATSCWLIVATVVGVWGQRDLWSDAEAALV</sequence>
<protein>
    <recommendedName>
        <fullName evidence="5">Gem-associated protein 2</fullName>
    </recommendedName>
</protein>
<dbReference type="GO" id="GO:0032797">
    <property type="term" value="C:SMN complex"/>
    <property type="evidence" value="ECO:0007669"/>
    <property type="project" value="TreeGrafter"/>
</dbReference>
<dbReference type="Gene3D" id="1.20.58.1070">
    <property type="match status" value="1"/>
</dbReference>
<dbReference type="OrthoDB" id="428895at2759"/>
<dbReference type="EMBL" id="JACAZE010000022">
    <property type="protein sequence ID" value="KAF7292316.1"/>
    <property type="molecule type" value="Genomic_DNA"/>
</dbReference>
<comment type="caution">
    <text evidence="3">The sequence shown here is derived from an EMBL/GenBank/DDBJ whole genome shotgun (WGS) entry which is preliminary data.</text>
</comment>
<feature type="region of interest" description="Disordered" evidence="2">
    <location>
        <begin position="155"/>
        <end position="180"/>
    </location>
</feature>
<dbReference type="InterPro" id="IPR023251">
    <property type="entry name" value="Brr1"/>
</dbReference>
<dbReference type="Pfam" id="PF04938">
    <property type="entry name" value="SIP1"/>
    <property type="match status" value="1"/>
</dbReference>
<organism evidence="3 4">
    <name type="scientific">Mycena chlorophos</name>
    <name type="common">Agaric fungus</name>
    <name type="synonym">Agaricus chlorophos</name>
    <dbReference type="NCBI Taxonomy" id="658473"/>
    <lineage>
        <taxon>Eukaryota</taxon>
        <taxon>Fungi</taxon>
        <taxon>Dikarya</taxon>
        <taxon>Basidiomycota</taxon>
        <taxon>Agaricomycotina</taxon>
        <taxon>Agaricomycetes</taxon>
        <taxon>Agaricomycetidae</taxon>
        <taxon>Agaricales</taxon>
        <taxon>Marasmiineae</taxon>
        <taxon>Mycenaceae</taxon>
        <taxon>Mycena</taxon>
    </lineage>
</organism>
<dbReference type="PANTHER" id="PTHR12794:SF0">
    <property type="entry name" value="GEM-ASSOCIATED PROTEIN 2"/>
    <property type="match status" value="1"/>
</dbReference>
<evidence type="ECO:0008006" key="5">
    <source>
        <dbReference type="Google" id="ProtNLM"/>
    </source>
</evidence>
<dbReference type="InterPro" id="IPR035426">
    <property type="entry name" value="Gemin2/Brr1"/>
</dbReference>
<dbReference type="PRINTS" id="PR02039">
    <property type="entry name" value="SPLICEFRBRR1"/>
</dbReference>
<evidence type="ECO:0000256" key="1">
    <source>
        <dbReference type="ARBA" id="ARBA00025758"/>
    </source>
</evidence>
<evidence type="ECO:0000313" key="3">
    <source>
        <dbReference type="EMBL" id="KAF7292316.1"/>
    </source>
</evidence>
<dbReference type="GO" id="GO:0030532">
    <property type="term" value="C:small nuclear ribonucleoprotein complex"/>
    <property type="evidence" value="ECO:0007669"/>
    <property type="project" value="InterPro"/>
</dbReference>
<dbReference type="GO" id="GO:0000387">
    <property type="term" value="P:spliceosomal snRNP assembly"/>
    <property type="evidence" value="ECO:0007669"/>
    <property type="project" value="InterPro"/>
</dbReference>